<dbReference type="GO" id="GO:0008473">
    <property type="term" value="F:ornithine cyclodeaminase activity"/>
    <property type="evidence" value="ECO:0007669"/>
    <property type="project" value="UniProtKB-EC"/>
</dbReference>
<sequence>MALFLSENDVKQVLTVEMALEGVESAHRDLALGQALDTPRARTRLPQTALHLLQGGLPAQGVLGYKAYTSNRSGNRFLVHLFDAASGQLNAIIEADYLGMIRTGAASGVAAKWLAKPDAKIAGVFGAGWQAEGHVRAICAALPLECVKVFSRKTERLQAFCERLTTIAGVAVIPAESAEATVRGSDLIGTVTTAAQPVFDAAWLEPGMHINAAGSNALVRQELSEASVRRCDLIAVDSVPTALAEAGDLLPLLEKGRLHSRQLLELGEVIIGRHAGRVSSEQITLFESQGMAIQDIAVALRVLAAAEERGLGSELPI</sequence>
<keyword evidence="1" id="KW-0456">Lyase</keyword>
<accession>Q47AP1</accession>
<dbReference type="OrthoDB" id="5293744at2"/>
<reference evidence="1" key="1">
    <citation type="submission" date="2005-08" db="EMBL/GenBank/DDBJ databases">
        <title>Complete sequence of Dechloromonas aromatica RCB.</title>
        <authorList>
            <person name="Salinero K.K."/>
            <person name="Copeland A."/>
            <person name="Lucas S."/>
            <person name="Lapidus A."/>
            <person name="Barry K."/>
            <person name="Detter J.C."/>
            <person name="Glavina T."/>
            <person name="Hammon N."/>
            <person name="Israni S."/>
            <person name="Pitluck S."/>
            <person name="Di Bartolo G."/>
            <person name="Trong S."/>
            <person name="Schmutz J."/>
            <person name="Larimer F."/>
            <person name="Land M."/>
            <person name="Ivanova N."/>
            <person name="Richardson P."/>
        </authorList>
    </citation>
    <scope>NUCLEOTIDE SEQUENCE</scope>
    <source>
        <strain evidence="1">RCB</strain>
    </source>
</reference>
<dbReference type="PANTHER" id="PTHR13812:SF19">
    <property type="entry name" value="KETIMINE REDUCTASE MU-CRYSTALLIN"/>
    <property type="match status" value="1"/>
</dbReference>
<dbReference type="PIRSF" id="PIRSF001439">
    <property type="entry name" value="CryM"/>
    <property type="match status" value="1"/>
</dbReference>
<dbReference type="Gene3D" id="3.40.50.720">
    <property type="entry name" value="NAD(P)-binding Rossmann-like Domain"/>
    <property type="match status" value="1"/>
</dbReference>
<dbReference type="EMBL" id="CP000089">
    <property type="protein sequence ID" value="AAZ48090.1"/>
    <property type="molecule type" value="Genomic_DNA"/>
</dbReference>
<organism evidence="1">
    <name type="scientific">Dechloromonas aromatica (strain RCB)</name>
    <dbReference type="NCBI Taxonomy" id="159087"/>
    <lineage>
        <taxon>Bacteria</taxon>
        <taxon>Pseudomonadati</taxon>
        <taxon>Pseudomonadota</taxon>
        <taxon>Betaproteobacteria</taxon>
        <taxon>Rhodocyclales</taxon>
        <taxon>Azonexaceae</taxon>
        <taxon>Dechloromonas</taxon>
    </lineage>
</organism>
<dbReference type="AlphaFoldDB" id="Q47AP1"/>
<dbReference type="GO" id="GO:0005737">
    <property type="term" value="C:cytoplasm"/>
    <property type="evidence" value="ECO:0007669"/>
    <property type="project" value="TreeGrafter"/>
</dbReference>
<dbReference type="EC" id="4.3.1.12" evidence="1"/>
<dbReference type="Gene3D" id="3.30.1780.10">
    <property type="entry name" value="ornithine cyclodeaminase, domain 1"/>
    <property type="match status" value="1"/>
</dbReference>
<dbReference type="InterPro" id="IPR003462">
    <property type="entry name" value="ODC_Mu_crystall"/>
</dbReference>
<dbReference type="STRING" id="159087.Daro_3361"/>
<gene>
    <name evidence="1" type="ordered locus">Daro_3361</name>
</gene>
<dbReference type="InterPro" id="IPR023401">
    <property type="entry name" value="ODC_N"/>
</dbReference>
<dbReference type="KEGG" id="dar:Daro_3361"/>
<dbReference type="eggNOG" id="COG2423">
    <property type="taxonomic scope" value="Bacteria"/>
</dbReference>
<proteinExistence type="predicted"/>
<protein>
    <submittedName>
        <fullName evidence="1">Ornithine cyclodeaminase</fullName>
        <ecNumber evidence="1">4.3.1.12</ecNumber>
    </submittedName>
</protein>
<dbReference type="InterPro" id="IPR036291">
    <property type="entry name" value="NAD(P)-bd_dom_sf"/>
</dbReference>
<dbReference type="HOGENOM" id="CLU_042088_2_1_4"/>
<dbReference type="SUPFAM" id="SSF51735">
    <property type="entry name" value="NAD(P)-binding Rossmann-fold domains"/>
    <property type="match status" value="1"/>
</dbReference>
<dbReference type="Pfam" id="PF02423">
    <property type="entry name" value="OCD_Mu_crystall"/>
    <property type="match status" value="1"/>
</dbReference>
<name>Q47AP1_DECAR</name>
<dbReference type="PANTHER" id="PTHR13812">
    <property type="entry name" value="KETIMINE REDUCTASE MU-CRYSTALLIN"/>
    <property type="match status" value="1"/>
</dbReference>
<evidence type="ECO:0000313" key="1">
    <source>
        <dbReference type="EMBL" id="AAZ48090.1"/>
    </source>
</evidence>